<reference evidence="1" key="1">
    <citation type="journal article" date="2023" name="Insect Mol. Biol.">
        <title>Genome sequencing provides insights into the evolution of gene families encoding plant cell wall-degrading enzymes in longhorned beetles.</title>
        <authorList>
            <person name="Shin N.R."/>
            <person name="Okamura Y."/>
            <person name="Kirsch R."/>
            <person name="Pauchet Y."/>
        </authorList>
    </citation>
    <scope>NUCLEOTIDE SEQUENCE</scope>
    <source>
        <strain evidence="1">AMC_N1</strain>
    </source>
</reference>
<dbReference type="EMBL" id="JAPWTK010000479">
    <property type="protein sequence ID" value="KAJ8939621.1"/>
    <property type="molecule type" value="Genomic_DNA"/>
</dbReference>
<protein>
    <submittedName>
        <fullName evidence="1">Uncharacterized protein</fullName>
    </submittedName>
</protein>
<dbReference type="AlphaFoldDB" id="A0AAV8XKP5"/>
<organism evidence="1 2">
    <name type="scientific">Aromia moschata</name>
    <dbReference type="NCBI Taxonomy" id="1265417"/>
    <lineage>
        <taxon>Eukaryota</taxon>
        <taxon>Metazoa</taxon>
        <taxon>Ecdysozoa</taxon>
        <taxon>Arthropoda</taxon>
        <taxon>Hexapoda</taxon>
        <taxon>Insecta</taxon>
        <taxon>Pterygota</taxon>
        <taxon>Neoptera</taxon>
        <taxon>Endopterygota</taxon>
        <taxon>Coleoptera</taxon>
        <taxon>Polyphaga</taxon>
        <taxon>Cucujiformia</taxon>
        <taxon>Chrysomeloidea</taxon>
        <taxon>Cerambycidae</taxon>
        <taxon>Cerambycinae</taxon>
        <taxon>Callichromatini</taxon>
        <taxon>Aromia</taxon>
    </lineage>
</organism>
<evidence type="ECO:0000313" key="2">
    <source>
        <dbReference type="Proteomes" id="UP001162162"/>
    </source>
</evidence>
<name>A0AAV8XKP5_9CUCU</name>
<sequence>MRKNAHIKCKLFKSYLKMIQIDGCSLQGLFMLALAYSGCNSSAAIVFLTLAVASNGAVSTGPLASMVDISPNYASSPRVILRSYGNEANFELSVSLRVWFRYVDDIFAFLMYKLSKKDIQMEF</sequence>
<dbReference type="Proteomes" id="UP001162162">
    <property type="component" value="Unassembled WGS sequence"/>
</dbReference>
<gene>
    <name evidence="1" type="ORF">NQ318_010640</name>
</gene>
<accession>A0AAV8XKP5</accession>
<comment type="caution">
    <text evidence="1">The sequence shown here is derived from an EMBL/GenBank/DDBJ whole genome shotgun (WGS) entry which is preliminary data.</text>
</comment>
<evidence type="ECO:0000313" key="1">
    <source>
        <dbReference type="EMBL" id="KAJ8939621.1"/>
    </source>
</evidence>
<proteinExistence type="predicted"/>
<keyword evidence="2" id="KW-1185">Reference proteome</keyword>